<keyword evidence="1" id="KW-0472">Membrane</keyword>
<evidence type="ECO:0000313" key="2">
    <source>
        <dbReference type="EMBL" id="EGZ06986.1"/>
    </source>
</evidence>
<evidence type="ECO:0000256" key="1">
    <source>
        <dbReference type="SAM" id="Phobius"/>
    </source>
</evidence>
<name>G5ACB2_PHYSP</name>
<protein>
    <submittedName>
        <fullName evidence="2">Uncharacterized protein</fullName>
    </submittedName>
</protein>
<dbReference type="Proteomes" id="UP000002640">
    <property type="component" value="Unassembled WGS sequence"/>
</dbReference>
<feature type="transmembrane region" description="Helical" evidence="1">
    <location>
        <begin position="36"/>
        <end position="56"/>
    </location>
</feature>
<dbReference type="AlphaFoldDB" id="G5ACB2"/>
<accession>G5ACB2</accession>
<gene>
    <name evidence="2" type="ORF">PHYSODRAFT_377116</name>
</gene>
<keyword evidence="1" id="KW-1133">Transmembrane helix</keyword>
<feature type="non-terminal residue" evidence="2">
    <location>
        <position position="71"/>
    </location>
</feature>
<sequence>QQLAQLWEAAQVELQGRYSNKRVLELSRYTRNTSSLRALAVVLASPLPCLIVTFLFDALPLADPSEGVAAN</sequence>
<dbReference type="GeneID" id="20650575"/>
<dbReference type="KEGG" id="psoj:PHYSODRAFT_377116"/>
<keyword evidence="3" id="KW-1185">Reference proteome</keyword>
<reference evidence="2 3" key="1">
    <citation type="journal article" date="2006" name="Science">
        <title>Phytophthora genome sequences uncover evolutionary origins and mechanisms of pathogenesis.</title>
        <authorList>
            <person name="Tyler B.M."/>
            <person name="Tripathy S."/>
            <person name="Zhang X."/>
            <person name="Dehal P."/>
            <person name="Jiang R.H."/>
            <person name="Aerts A."/>
            <person name="Arredondo F.D."/>
            <person name="Baxter L."/>
            <person name="Bensasson D."/>
            <person name="Beynon J.L."/>
            <person name="Chapman J."/>
            <person name="Damasceno C.M."/>
            <person name="Dorrance A.E."/>
            <person name="Dou D."/>
            <person name="Dickerman A.W."/>
            <person name="Dubchak I.L."/>
            <person name="Garbelotto M."/>
            <person name="Gijzen M."/>
            <person name="Gordon S.G."/>
            <person name="Govers F."/>
            <person name="Grunwald N.J."/>
            <person name="Huang W."/>
            <person name="Ivors K.L."/>
            <person name="Jones R.W."/>
            <person name="Kamoun S."/>
            <person name="Krampis K."/>
            <person name="Lamour K.H."/>
            <person name="Lee M.K."/>
            <person name="McDonald W.H."/>
            <person name="Medina M."/>
            <person name="Meijer H.J."/>
            <person name="Nordberg E.K."/>
            <person name="Maclean D.J."/>
            <person name="Ospina-Giraldo M.D."/>
            <person name="Morris P.F."/>
            <person name="Phuntumart V."/>
            <person name="Putnam N.H."/>
            <person name="Rash S."/>
            <person name="Rose J.K."/>
            <person name="Sakihama Y."/>
            <person name="Salamov A.A."/>
            <person name="Savidor A."/>
            <person name="Scheuring C.F."/>
            <person name="Smith B.M."/>
            <person name="Sobral B.W."/>
            <person name="Terry A."/>
            <person name="Torto-Alalibo T.A."/>
            <person name="Win J."/>
            <person name="Xu Z."/>
            <person name="Zhang H."/>
            <person name="Grigoriev I.V."/>
            <person name="Rokhsar D.S."/>
            <person name="Boore J.L."/>
        </authorList>
    </citation>
    <scope>NUCLEOTIDE SEQUENCE [LARGE SCALE GENOMIC DNA]</scope>
    <source>
        <strain evidence="2 3">P6497</strain>
    </source>
</reference>
<organism evidence="2 3">
    <name type="scientific">Phytophthora sojae (strain P6497)</name>
    <name type="common">Soybean stem and root rot agent</name>
    <name type="synonym">Phytophthora megasperma f. sp. glycines</name>
    <dbReference type="NCBI Taxonomy" id="1094619"/>
    <lineage>
        <taxon>Eukaryota</taxon>
        <taxon>Sar</taxon>
        <taxon>Stramenopiles</taxon>
        <taxon>Oomycota</taxon>
        <taxon>Peronosporomycetes</taxon>
        <taxon>Peronosporales</taxon>
        <taxon>Peronosporaceae</taxon>
        <taxon>Phytophthora</taxon>
    </lineage>
</organism>
<dbReference type="EMBL" id="JH159163">
    <property type="protein sequence ID" value="EGZ06986.1"/>
    <property type="molecule type" value="Genomic_DNA"/>
</dbReference>
<feature type="non-terminal residue" evidence="2">
    <location>
        <position position="1"/>
    </location>
</feature>
<keyword evidence="1" id="KW-0812">Transmembrane</keyword>
<dbReference type="RefSeq" id="XP_009537750.1">
    <property type="nucleotide sequence ID" value="XM_009539455.1"/>
</dbReference>
<evidence type="ECO:0000313" key="3">
    <source>
        <dbReference type="Proteomes" id="UP000002640"/>
    </source>
</evidence>
<proteinExistence type="predicted"/>
<dbReference type="InParanoid" id="G5ACB2"/>